<keyword evidence="1" id="KW-0732">Signal</keyword>
<feature type="chain" id="PRO_5005517454" evidence="1">
    <location>
        <begin position="24"/>
        <end position="212"/>
    </location>
</feature>
<organism evidence="2">
    <name type="scientific">Ixodes ricinus</name>
    <name type="common">Common tick</name>
    <name type="synonym">Acarus ricinus</name>
    <dbReference type="NCBI Taxonomy" id="34613"/>
    <lineage>
        <taxon>Eukaryota</taxon>
        <taxon>Metazoa</taxon>
        <taxon>Ecdysozoa</taxon>
        <taxon>Arthropoda</taxon>
        <taxon>Chelicerata</taxon>
        <taxon>Arachnida</taxon>
        <taxon>Acari</taxon>
        <taxon>Parasitiformes</taxon>
        <taxon>Ixodida</taxon>
        <taxon>Ixodoidea</taxon>
        <taxon>Ixodidae</taxon>
        <taxon>Ixodinae</taxon>
        <taxon>Ixodes</taxon>
    </lineage>
</organism>
<evidence type="ECO:0000313" key="2">
    <source>
        <dbReference type="EMBL" id="JAA70115.1"/>
    </source>
</evidence>
<dbReference type="EMBL" id="GADI01003693">
    <property type="protein sequence ID" value="JAA70115.1"/>
    <property type="molecule type" value="mRNA"/>
</dbReference>
<protein>
    <submittedName>
        <fullName evidence="2">Putative secreted protein</fullName>
    </submittedName>
</protein>
<feature type="signal peptide" evidence="1">
    <location>
        <begin position="1"/>
        <end position="23"/>
    </location>
</feature>
<proteinExistence type="evidence at transcript level"/>
<reference evidence="2" key="1">
    <citation type="submission" date="2012-12" db="EMBL/GenBank/DDBJ databases">
        <title>Identification and characterization of a phenylalanine ammonia-lyase gene family in Isatis indigotica Fort.</title>
        <authorList>
            <person name="Liu Q."/>
            <person name="Chen J."/>
            <person name="Zhou X."/>
            <person name="Di P."/>
            <person name="Xiao Y."/>
            <person name="Xuan H."/>
            <person name="Zhang L."/>
            <person name="Chen W."/>
        </authorList>
    </citation>
    <scope>NUCLEOTIDE SEQUENCE</scope>
    <source>
        <tissue evidence="2">Salivary gland</tissue>
    </source>
</reference>
<accession>A0A0K8RG77</accession>
<sequence>MKNRFRNILVPLALIFGFQFIEQFFATGCGIRYHTFNKTQVKILYECEKQCPEGMVYASEKALCISKFKSIHWTATIVSGICTDGECRETNESEIYKQELSYPIYDVRNPTELKRWPFECRFTNIQDQNNMVFLSTQCSLYCNKKVVKLRKNGTPCIFTLSFTNQDYVIITSGVCQNGECVDTKCGTKVNVHRELVLNRFEESYEDYKKREP</sequence>
<evidence type="ECO:0000256" key="1">
    <source>
        <dbReference type="SAM" id="SignalP"/>
    </source>
</evidence>
<name>A0A0K8RG77_IXORI</name>
<dbReference type="AlphaFoldDB" id="A0A0K8RG77"/>